<name>A0A9D4XY77_PEA</name>
<dbReference type="Gramene" id="Psat03G0401900-T1">
    <property type="protein sequence ID" value="KAI5429239.1"/>
    <property type="gene ID" value="KIW84_034019"/>
</dbReference>
<dbReference type="CDD" id="cd00303">
    <property type="entry name" value="retropepsin_like"/>
    <property type="match status" value="1"/>
</dbReference>
<sequence>MTKIFLKTLSSFYYERMIASTPSDFTEMGNMRMRLEEGVREMRLTREEGSSAKRYGVFAKKKDGEAHAVTLCEEEDCASRHNINNNNTVRNSRLTSLETVIKPARVTRGKGSQLHCVYHFGAPDHDVENCYPLKTKVQDLVRYGILCFEEVGPNVKKNPLPEHGKSINMIQGCPGKYKVKYVSHIQQSLVEMHRLLCEYSHYEHDHDKCRICSVNQRGCRQVHKNVQEMLDEGVIEILQNRNVDEDEPKVNVISPVFRIPEPVIIKYDSSKQKASPALIIKPAGPVPYSSEKEIPYCYNVVAVENGKEVSLPSSSVVNIADVSGLTRSGRVFSAPPRHQASTDSVEHPMRNIVSTPSPTPVVKPSSTLGIPASVGLSGNMKEDCDEMLKLIKRSEYNVVDQLLQMPSKISVLSLLLNSESHREALQKVLDVAYVDHDITIEQFDNIVENITACNNLSFRDSDLPEEGRDHNLALHISMGCKDDAMSNVLVDTGSSLNVLPKSTFSKLSYQGPPMRQSGVVVKAFDGSRKMVIGEVDLPIKTGPSDFHITFQVMDIHPSYSCLLGRPWIHEAGAVTSTLHQKLKFVKNKKLVVVEGEKALLRTPSFASYKDAKLDIERGATAGLGKMIELEDNKSRAGIGFSSGVFNEQGLFKSGGFIHTGQDEEAATVLEEDTKDSGNFIIPGGVCNNWVAVDIPTVIHKSTLIKPIEHNDPTPSPNFEFPVFEAEEDDVEEIPDEITRLLEHEEKIIQPHLENLETVNLGSEDCV</sequence>
<dbReference type="GO" id="GO:0004190">
    <property type="term" value="F:aspartic-type endopeptidase activity"/>
    <property type="evidence" value="ECO:0007669"/>
    <property type="project" value="InterPro"/>
</dbReference>
<dbReference type="GO" id="GO:0006508">
    <property type="term" value="P:proteolysis"/>
    <property type="evidence" value="ECO:0007669"/>
    <property type="project" value="InterPro"/>
</dbReference>
<evidence type="ECO:0000256" key="1">
    <source>
        <dbReference type="SAM" id="MobiDB-lite"/>
    </source>
</evidence>
<feature type="compositionally biased region" description="Low complexity" evidence="1">
    <location>
        <begin position="353"/>
        <end position="365"/>
    </location>
</feature>
<reference evidence="2 3" key="1">
    <citation type="journal article" date="2022" name="Nat. Genet.">
        <title>Improved pea reference genome and pan-genome highlight genomic features and evolutionary characteristics.</title>
        <authorList>
            <person name="Yang T."/>
            <person name="Liu R."/>
            <person name="Luo Y."/>
            <person name="Hu S."/>
            <person name="Wang D."/>
            <person name="Wang C."/>
            <person name="Pandey M.K."/>
            <person name="Ge S."/>
            <person name="Xu Q."/>
            <person name="Li N."/>
            <person name="Li G."/>
            <person name="Huang Y."/>
            <person name="Saxena R.K."/>
            <person name="Ji Y."/>
            <person name="Li M."/>
            <person name="Yan X."/>
            <person name="He Y."/>
            <person name="Liu Y."/>
            <person name="Wang X."/>
            <person name="Xiang C."/>
            <person name="Varshney R.K."/>
            <person name="Ding H."/>
            <person name="Gao S."/>
            <person name="Zong X."/>
        </authorList>
    </citation>
    <scope>NUCLEOTIDE SEQUENCE [LARGE SCALE GENOMIC DNA]</scope>
    <source>
        <strain evidence="2 3">cv. Zhongwan 6</strain>
    </source>
</reference>
<dbReference type="PANTHER" id="PTHR32108">
    <property type="entry name" value="DNA-DIRECTED RNA POLYMERASE SUBUNIT ALPHA"/>
    <property type="match status" value="1"/>
</dbReference>
<dbReference type="Proteomes" id="UP001058974">
    <property type="component" value="Chromosome 3"/>
</dbReference>
<proteinExistence type="predicted"/>
<feature type="region of interest" description="Disordered" evidence="1">
    <location>
        <begin position="330"/>
        <end position="365"/>
    </location>
</feature>
<comment type="caution">
    <text evidence="2">The sequence shown here is derived from an EMBL/GenBank/DDBJ whole genome shotgun (WGS) entry which is preliminary data.</text>
</comment>
<dbReference type="Gene3D" id="2.40.70.10">
    <property type="entry name" value="Acid Proteases"/>
    <property type="match status" value="1"/>
</dbReference>
<dbReference type="InterPro" id="IPR021109">
    <property type="entry name" value="Peptidase_aspartic_dom_sf"/>
</dbReference>
<evidence type="ECO:0000313" key="2">
    <source>
        <dbReference type="EMBL" id="KAI5429239.1"/>
    </source>
</evidence>
<dbReference type="AlphaFoldDB" id="A0A9D4XY77"/>
<dbReference type="PROSITE" id="PS00141">
    <property type="entry name" value="ASP_PROTEASE"/>
    <property type="match status" value="1"/>
</dbReference>
<organism evidence="2 3">
    <name type="scientific">Pisum sativum</name>
    <name type="common">Garden pea</name>
    <name type="synonym">Lathyrus oleraceus</name>
    <dbReference type="NCBI Taxonomy" id="3888"/>
    <lineage>
        <taxon>Eukaryota</taxon>
        <taxon>Viridiplantae</taxon>
        <taxon>Streptophyta</taxon>
        <taxon>Embryophyta</taxon>
        <taxon>Tracheophyta</taxon>
        <taxon>Spermatophyta</taxon>
        <taxon>Magnoliopsida</taxon>
        <taxon>eudicotyledons</taxon>
        <taxon>Gunneridae</taxon>
        <taxon>Pentapetalae</taxon>
        <taxon>rosids</taxon>
        <taxon>fabids</taxon>
        <taxon>Fabales</taxon>
        <taxon>Fabaceae</taxon>
        <taxon>Papilionoideae</taxon>
        <taxon>50 kb inversion clade</taxon>
        <taxon>NPAAA clade</taxon>
        <taxon>Hologalegina</taxon>
        <taxon>IRL clade</taxon>
        <taxon>Fabeae</taxon>
        <taxon>Lathyrus</taxon>
    </lineage>
</organism>
<protein>
    <submittedName>
        <fullName evidence="2">Uncharacterized protein</fullName>
    </submittedName>
</protein>
<gene>
    <name evidence="2" type="ORF">KIW84_034019</name>
</gene>
<dbReference type="PANTHER" id="PTHR32108:SF9">
    <property type="entry name" value="REVERSE TRANSCRIPTASE RNASE H-LIKE DOMAIN-CONTAINING PROTEIN"/>
    <property type="match status" value="1"/>
</dbReference>
<accession>A0A9D4XY77</accession>
<dbReference type="SUPFAM" id="SSF50630">
    <property type="entry name" value="Acid proteases"/>
    <property type="match status" value="1"/>
</dbReference>
<dbReference type="InterPro" id="IPR001969">
    <property type="entry name" value="Aspartic_peptidase_AS"/>
</dbReference>
<keyword evidence="3" id="KW-1185">Reference proteome</keyword>
<dbReference type="EMBL" id="JAMSHJ010000003">
    <property type="protein sequence ID" value="KAI5429239.1"/>
    <property type="molecule type" value="Genomic_DNA"/>
</dbReference>
<evidence type="ECO:0000313" key="3">
    <source>
        <dbReference type="Proteomes" id="UP001058974"/>
    </source>
</evidence>